<feature type="region of interest" description="Disordered" evidence="2">
    <location>
        <begin position="169"/>
        <end position="203"/>
    </location>
</feature>
<comment type="caution">
    <text evidence="4">The sequence shown here is derived from an EMBL/GenBank/DDBJ whole genome shotgun (WGS) entry which is preliminary data.</text>
</comment>
<sequence>MSSQHIAATAPRRSRRELALNVGAVAGLLCLVVAVASMIFGITPLVFRSGSMAPQITTGSLALARTVPAADLRVGDVVSVENDSGTRITHRVIAVEPAGEGAVSLTLKGDANPIADGSPYVVTEADRVITSVPGLGYVAAWLSSRTAIFLGGVLAGALLMLAFGPLRRPGTDEPETAAPLGAPHSETDQPADGEAQLQEAHRG</sequence>
<evidence type="ECO:0000256" key="3">
    <source>
        <dbReference type="SAM" id="Phobius"/>
    </source>
</evidence>
<gene>
    <name evidence="4" type="ORF">ACFFJD_16005</name>
</gene>
<feature type="transmembrane region" description="Helical" evidence="3">
    <location>
        <begin position="20"/>
        <end position="42"/>
    </location>
</feature>
<feature type="transmembrane region" description="Helical" evidence="3">
    <location>
        <begin position="147"/>
        <end position="166"/>
    </location>
</feature>
<dbReference type="RefSeq" id="WP_382365949.1">
    <property type="nucleotide sequence ID" value="NZ_JBHLWV010000028.1"/>
</dbReference>
<accession>A0ABV6HBU7</accession>
<evidence type="ECO:0000313" key="4">
    <source>
        <dbReference type="EMBL" id="MFC0316351.1"/>
    </source>
</evidence>
<keyword evidence="3" id="KW-0472">Membrane</keyword>
<protein>
    <recommendedName>
        <fullName evidence="1">Signal peptidase I</fullName>
        <ecNumber evidence="1">3.4.21.89</ecNumber>
    </recommendedName>
</protein>
<evidence type="ECO:0000256" key="1">
    <source>
        <dbReference type="NCBIfam" id="TIGR02228"/>
    </source>
</evidence>
<dbReference type="GO" id="GO:0009003">
    <property type="term" value="F:signal peptidase activity"/>
    <property type="evidence" value="ECO:0007669"/>
    <property type="project" value="UniProtKB-EC"/>
</dbReference>
<proteinExistence type="predicted"/>
<keyword evidence="5" id="KW-1185">Reference proteome</keyword>
<dbReference type="NCBIfam" id="TIGR02228">
    <property type="entry name" value="sigpep_I_arch"/>
    <property type="match status" value="1"/>
</dbReference>
<reference evidence="4 5" key="1">
    <citation type="submission" date="2024-09" db="EMBL/GenBank/DDBJ databases">
        <authorList>
            <person name="Sun Q."/>
            <person name="Mori K."/>
        </authorList>
    </citation>
    <scope>NUCLEOTIDE SEQUENCE [LARGE SCALE GENOMIC DNA]</scope>
    <source>
        <strain evidence="4 5">CCM 7957</strain>
    </source>
</reference>
<dbReference type="EC" id="3.4.21.89" evidence="1"/>
<evidence type="ECO:0000256" key="2">
    <source>
        <dbReference type="SAM" id="MobiDB-lite"/>
    </source>
</evidence>
<dbReference type="Proteomes" id="UP001589783">
    <property type="component" value="Unassembled WGS sequence"/>
</dbReference>
<organism evidence="4 5">
    <name type="scientific">Gordonia phosphorivorans</name>
    <dbReference type="NCBI Taxonomy" id="1056982"/>
    <lineage>
        <taxon>Bacteria</taxon>
        <taxon>Bacillati</taxon>
        <taxon>Actinomycetota</taxon>
        <taxon>Actinomycetes</taxon>
        <taxon>Mycobacteriales</taxon>
        <taxon>Gordoniaceae</taxon>
        <taxon>Gordonia</taxon>
    </lineage>
</organism>
<dbReference type="EMBL" id="JBHLWV010000028">
    <property type="protein sequence ID" value="MFC0316351.1"/>
    <property type="molecule type" value="Genomic_DNA"/>
</dbReference>
<name>A0ABV6HBU7_9ACTN</name>
<keyword evidence="4" id="KW-0378">Hydrolase</keyword>
<dbReference type="InterPro" id="IPR019533">
    <property type="entry name" value="Peptidase_S26"/>
</dbReference>
<dbReference type="InterPro" id="IPR001733">
    <property type="entry name" value="Peptidase_S26B"/>
</dbReference>
<keyword evidence="3" id="KW-0812">Transmembrane</keyword>
<dbReference type="CDD" id="cd06530">
    <property type="entry name" value="S26_SPase_I"/>
    <property type="match status" value="1"/>
</dbReference>
<evidence type="ECO:0000313" key="5">
    <source>
        <dbReference type="Proteomes" id="UP001589783"/>
    </source>
</evidence>
<keyword evidence="3" id="KW-1133">Transmembrane helix</keyword>